<sequence>MAGRHWADLGESTFVAGTWLLYGVHRFLGRWPFRLCLYPVVLAYWLGSPLARRSSLQYLRRLHAAEPGVFAHNPGWRESLRHFTCFAETLLDKMLAIGGRYRRDRVRFTGYAPMLAAAREGQGGIIVTAHMGCLELMQVAATWREGLRVSILVHTAHAQRFNQILDRINPDASVRLLQVTDFSPATAMMLADRVADGEFIAIAGDRVPVAGDRIARAPFLGHLAELPAGPYLMAAVLRCPVWLLSCQHEGEGYHARIEALAAKVTLARHDRQAGLDEQATRFAAWMAARLRESPYDWFNFYPFWEPSPHAKRPD</sequence>
<dbReference type="AlphaFoldDB" id="A0A087MLU1"/>
<keyword evidence="5" id="KW-0472">Membrane</keyword>
<gene>
    <name evidence="7" type="ORF">N788_01365</name>
</gene>
<dbReference type="Proteomes" id="UP000029085">
    <property type="component" value="Unassembled WGS sequence"/>
</dbReference>
<evidence type="ECO:0000313" key="7">
    <source>
        <dbReference type="EMBL" id="KFL37844.1"/>
    </source>
</evidence>
<dbReference type="STRING" id="1121014.N788_01365"/>
<dbReference type="RefSeq" id="WP_034220207.1">
    <property type="nucleotide sequence ID" value="NZ_AVCJ01000001.1"/>
</dbReference>
<evidence type="ECO:0000256" key="1">
    <source>
        <dbReference type="ARBA" id="ARBA00004533"/>
    </source>
</evidence>
<keyword evidence="6" id="KW-0012">Acyltransferase</keyword>
<dbReference type="PANTHER" id="PTHR30606">
    <property type="entry name" value="LIPID A BIOSYNTHESIS LAUROYL ACYLTRANSFERASE"/>
    <property type="match status" value="1"/>
</dbReference>
<organism evidence="7 8">
    <name type="scientific">Arenimonas donghaensis DSM 18148 = HO3-R19</name>
    <dbReference type="NCBI Taxonomy" id="1121014"/>
    <lineage>
        <taxon>Bacteria</taxon>
        <taxon>Pseudomonadati</taxon>
        <taxon>Pseudomonadota</taxon>
        <taxon>Gammaproteobacteria</taxon>
        <taxon>Lysobacterales</taxon>
        <taxon>Lysobacteraceae</taxon>
        <taxon>Arenimonas</taxon>
    </lineage>
</organism>
<dbReference type="EMBL" id="AVCJ01000001">
    <property type="protein sequence ID" value="KFL37844.1"/>
    <property type="molecule type" value="Genomic_DNA"/>
</dbReference>
<comment type="subcellular location">
    <subcellularLocation>
        <location evidence="1">Cell inner membrane</location>
    </subcellularLocation>
</comment>
<evidence type="ECO:0000313" key="8">
    <source>
        <dbReference type="Proteomes" id="UP000029085"/>
    </source>
</evidence>
<evidence type="ECO:0000256" key="2">
    <source>
        <dbReference type="ARBA" id="ARBA00022475"/>
    </source>
</evidence>
<protein>
    <recommendedName>
        <fullName evidence="9">Acyltransferase</fullName>
    </recommendedName>
</protein>
<evidence type="ECO:0000256" key="6">
    <source>
        <dbReference type="ARBA" id="ARBA00023315"/>
    </source>
</evidence>
<dbReference type="GO" id="GO:0016746">
    <property type="term" value="F:acyltransferase activity"/>
    <property type="evidence" value="ECO:0007669"/>
    <property type="project" value="UniProtKB-KW"/>
</dbReference>
<keyword evidence="4" id="KW-0808">Transferase</keyword>
<dbReference type="InterPro" id="IPR004960">
    <property type="entry name" value="LipA_acyltrans"/>
</dbReference>
<dbReference type="CDD" id="cd07984">
    <property type="entry name" value="LPLAT_LABLAT-like"/>
    <property type="match status" value="1"/>
</dbReference>
<comment type="caution">
    <text evidence="7">The sequence shown here is derived from an EMBL/GenBank/DDBJ whole genome shotgun (WGS) entry which is preliminary data.</text>
</comment>
<evidence type="ECO:0000256" key="3">
    <source>
        <dbReference type="ARBA" id="ARBA00022519"/>
    </source>
</evidence>
<evidence type="ECO:0008006" key="9">
    <source>
        <dbReference type="Google" id="ProtNLM"/>
    </source>
</evidence>
<reference evidence="7 8" key="2">
    <citation type="journal article" date="2015" name="Stand. Genomic Sci.">
        <title>High quality draft genomic sequence of Arenimonas donghaensis DSM 18148(T).</title>
        <authorList>
            <person name="Chen F."/>
            <person name="Wang H."/>
            <person name="Cao Y."/>
            <person name="Li X."/>
            <person name="Wang G."/>
        </authorList>
    </citation>
    <scope>NUCLEOTIDE SEQUENCE [LARGE SCALE GENOMIC DNA]</scope>
    <source>
        <strain evidence="7 8">HO3-R19</strain>
    </source>
</reference>
<dbReference type="PANTHER" id="PTHR30606:SF10">
    <property type="entry name" value="PHOSPHATIDYLINOSITOL MANNOSIDE ACYLTRANSFERASE"/>
    <property type="match status" value="1"/>
</dbReference>
<reference evidence="8" key="1">
    <citation type="submission" date="2013-08" db="EMBL/GenBank/DDBJ databases">
        <title>Genome sequencing of Arenimonas donghaensis.</title>
        <authorList>
            <person name="Chen F."/>
            <person name="Wang G."/>
        </authorList>
    </citation>
    <scope>NUCLEOTIDE SEQUENCE [LARGE SCALE GENOMIC DNA]</scope>
    <source>
        <strain evidence="8">HO3-R19</strain>
    </source>
</reference>
<name>A0A087MLU1_9GAMM</name>
<dbReference type="PATRIC" id="fig|1121014.3.peg.261"/>
<dbReference type="GO" id="GO:0005886">
    <property type="term" value="C:plasma membrane"/>
    <property type="evidence" value="ECO:0007669"/>
    <property type="project" value="UniProtKB-SubCell"/>
</dbReference>
<accession>A0A087MLU1</accession>
<proteinExistence type="predicted"/>
<keyword evidence="8" id="KW-1185">Reference proteome</keyword>
<dbReference type="OrthoDB" id="9808633at2"/>
<dbReference type="GO" id="GO:0009247">
    <property type="term" value="P:glycolipid biosynthetic process"/>
    <property type="evidence" value="ECO:0007669"/>
    <property type="project" value="UniProtKB-ARBA"/>
</dbReference>
<evidence type="ECO:0000256" key="4">
    <source>
        <dbReference type="ARBA" id="ARBA00022679"/>
    </source>
</evidence>
<evidence type="ECO:0000256" key="5">
    <source>
        <dbReference type="ARBA" id="ARBA00023136"/>
    </source>
</evidence>
<keyword evidence="2" id="KW-1003">Cell membrane</keyword>
<keyword evidence="3" id="KW-0997">Cell inner membrane</keyword>